<dbReference type="Pfam" id="PF00041">
    <property type="entry name" value="fn3"/>
    <property type="match status" value="1"/>
</dbReference>
<feature type="domain" description="Fibronectin type-III" evidence="1">
    <location>
        <begin position="33"/>
        <end position="133"/>
    </location>
</feature>
<evidence type="ECO:0000259" key="1">
    <source>
        <dbReference type="PROSITE" id="PS50853"/>
    </source>
</evidence>
<dbReference type="RefSeq" id="WP_148091775.1">
    <property type="nucleotide sequence ID" value="NZ_RQYN01000164.1"/>
</dbReference>
<dbReference type="InterPro" id="IPR036116">
    <property type="entry name" value="FN3_sf"/>
</dbReference>
<name>A0A3P1YFK5_TANFO</name>
<feature type="non-terminal residue" evidence="2">
    <location>
        <position position="157"/>
    </location>
</feature>
<evidence type="ECO:0000313" key="3">
    <source>
        <dbReference type="Proteomes" id="UP000279860"/>
    </source>
</evidence>
<reference evidence="2 3" key="1">
    <citation type="submission" date="2018-11" db="EMBL/GenBank/DDBJ databases">
        <title>Genomes From Bacteria Associated with the Canine Oral Cavity: a Test Case for Automated Genome-Based Taxonomic Assignment.</title>
        <authorList>
            <person name="Coil D.A."/>
            <person name="Jospin G."/>
            <person name="Darling A.E."/>
            <person name="Wallis C."/>
            <person name="Davis I.J."/>
            <person name="Harris S."/>
            <person name="Eisen J.A."/>
            <person name="Holcombe L.J."/>
            <person name="O'Flynn C."/>
        </authorList>
    </citation>
    <scope>NUCLEOTIDE SEQUENCE [LARGE SCALE GENOMIC DNA]</scope>
    <source>
        <strain evidence="2 3">OH1426_COT-023</strain>
    </source>
</reference>
<organism evidence="2 3">
    <name type="scientific">Tannerella forsythia</name>
    <name type="common">Bacteroides forsythus</name>
    <dbReference type="NCBI Taxonomy" id="28112"/>
    <lineage>
        <taxon>Bacteria</taxon>
        <taxon>Pseudomonadati</taxon>
        <taxon>Bacteroidota</taxon>
        <taxon>Bacteroidia</taxon>
        <taxon>Bacteroidales</taxon>
        <taxon>Tannerellaceae</taxon>
        <taxon>Tannerella</taxon>
    </lineage>
</organism>
<gene>
    <name evidence="2" type="ORF">EII41_13795</name>
</gene>
<dbReference type="SUPFAM" id="SSF49265">
    <property type="entry name" value="Fibronectin type III"/>
    <property type="match status" value="1"/>
</dbReference>
<proteinExistence type="predicted"/>
<protein>
    <recommendedName>
        <fullName evidence="1">Fibronectin type-III domain-containing protein</fullName>
    </recommendedName>
</protein>
<sequence length="157" mass="16998">YEFFAVIFDAAGNSSAYPVKTARTLKPVADTQAPTAGTYSSITSTANSITLNWTRGSDNVTPTNKLKYHVRYETKANYDDGGQLYGTTRKTDITTETITGLKPDTEYYVEVRVEDEAGKFTDYGSRFIRTKPATIAVTGVTLSPASLSLEVGQTGGL</sequence>
<dbReference type="AlphaFoldDB" id="A0A3P1YFK5"/>
<dbReference type="CDD" id="cd00063">
    <property type="entry name" value="FN3"/>
    <property type="match status" value="1"/>
</dbReference>
<feature type="non-terminal residue" evidence="2">
    <location>
        <position position="1"/>
    </location>
</feature>
<dbReference type="SMART" id="SM00060">
    <property type="entry name" value="FN3"/>
    <property type="match status" value="1"/>
</dbReference>
<dbReference type="InterPro" id="IPR003961">
    <property type="entry name" value="FN3_dom"/>
</dbReference>
<dbReference type="PROSITE" id="PS50853">
    <property type="entry name" value="FN3"/>
    <property type="match status" value="1"/>
</dbReference>
<comment type="caution">
    <text evidence="2">The sequence shown here is derived from an EMBL/GenBank/DDBJ whole genome shotgun (WGS) entry which is preliminary data.</text>
</comment>
<dbReference type="Gene3D" id="2.60.40.10">
    <property type="entry name" value="Immunoglobulins"/>
    <property type="match status" value="1"/>
</dbReference>
<dbReference type="EMBL" id="RQYN01000164">
    <property type="protein sequence ID" value="RRD68950.1"/>
    <property type="molecule type" value="Genomic_DNA"/>
</dbReference>
<accession>A0A3P1YFK5</accession>
<dbReference type="InterPro" id="IPR013783">
    <property type="entry name" value="Ig-like_fold"/>
</dbReference>
<dbReference type="Proteomes" id="UP000279860">
    <property type="component" value="Unassembled WGS sequence"/>
</dbReference>
<evidence type="ECO:0000313" key="2">
    <source>
        <dbReference type="EMBL" id="RRD68950.1"/>
    </source>
</evidence>